<name>A0ABP1FKF6_9CHLO</name>
<proteinExistence type="predicted"/>
<feature type="region of interest" description="Disordered" evidence="1">
    <location>
        <begin position="1"/>
        <end position="70"/>
    </location>
</feature>
<gene>
    <name evidence="2" type="primary">g254</name>
    <name evidence="2" type="ORF">VP750_LOCUS222</name>
</gene>
<organism evidence="2 3">
    <name type="scientific">Coccomyxa viridis</name>
    <dbReference type="NCBI Taxonomy" id="1274662"/>
    <lineage>
        <taxon>Eukaryota</taxon>
        <taxon>Viridiplantae</taxon>
        <taxon>Chlorophyta</taxon>
        <taxon>core chlorophytes</taxon>
        <taxon>Trebouxiophyceae</taxon>
        <taxon>Trebouxiophyceae incertae sedis</taxon>
        <taxon>Coccomyxaceae</taxon>
        <taxon>Coccomyxa</taxon>
    </lineage>
</organism>
<feature type="compositionally biased region" description="Low complexity" evidence="1">
    <location>
        <begin position="1"/>
        <end position="32"/>
    </location>
</feature>
<feature type="compositionally biased region" description="Polar residues" evidence="1">
    <location>
        <begin position="46"/>
        <end position="67"/>
    </location>
</feature>
<dbReference type="EMBL" id="CAXHTA020000001">
    <property type="protein sequence ID" value="CAL5218563.1"/>
    <property type="molecule type" value="Genomic_DNA"/>
</dbReference>
<accession>A0ABP1FKF6</accession>
<evidence type="ECO:0000313" key="2">
    <source>
        <dbReference type="EMBL" id="CAL5218563.1"/>
    </source>
</evidence>
<reference evidence="2 3" key="1">
    <citation type="submission" date="2024-06" db="EMBL/GenBank/DDBJ databases">
        <authorList>
            <person name="Kraege A."/>
            <person name="Thomma B."/>
        </authorList>
    </citation>
    <scope>NUCLEOTIDE SEQUENCE [LARGE SCALE GENOMIC DNA]</scope>
</reference>
<sequence>MPRAGNKGEAAGKAATSTRAATASTPVSATVAHQQEQGASAKQKASARTATESGSSQEREGSTSSRRFTPAQQAVAEALLAVMKRPMRAGRQAMCAARLILVTNNMYTCPLLEMLPDQGPLPTVQQLEQRASDQLLKSLTELASQCAAAQCQPLEVFTRSLQCTVHRAAASSIAAKRRLHKRQQQKQLRPMPGWREACLQAAAHERVAMQPILADLVVNFLHVQKVHDVDDEGAELIRPYLDHMLPGAINTVRKMPDARLLGADLLTATLTRLIAFFTTALQAYHVRAAKTEDPLNPTRATPHADACQGTSGAALKAAPWLEPGPHNRAVSCLKECSPDDLTILKRVISVMDLSDVDLSPNPGRVPSAQEKRLKALLTGLLPGITEELYCALNKENTSMCPDLVRAAARHVWRQEAKEMGVRLPDLLHRKVKSRGMSPSDLPRDLESAIYDISAKLRAENEVRALYHYATTIVVSMMHGMVKAGVDGSNYFWLLKASAQQMALRIYHAEEIHCLDADQFLVTVAAQARGKSLRAHLEDVAGYRKYGWGTGKADVGHLIAILADRVGAKEGPPGKAWRALTQEAPEMAGVMERAFKVADTMGYTKYAALCSIFPGLPRVVPANFKTEFGSQLLQDANLVKQQIQVKMMHIQMCVKNIMFGASPADAAAAWGNPYLVLLSKLMDIRTATSSSRKIKKAVSQALPGVLDSLTQLHEWPHGFNNDREWLTQATEMIHGITAQHAKDAQKLGIPPEEHIRKVLAVPGLKAQEAELLMAAFEELWGDQSREKEYDRRTQSISETAATMSLFIGRY</sequence>
<protein>
    <submittedName>
        <fullName evidence="2">G254 protein</fullName>
    </submittedName>
</protein>
<comment type="caution">
    <text evidence="2">The sequence shown here is derived from an EMBL/GenBank/DDBJ whole genome shotgun (WGS) entry which is preliminary data.</text>
</comment>
<dbReference type="Proteomes" id="UP001497392">
    <property type="component" value="Unassembled WGS sequence"/>
</dbReference>
<keyword evidence="3" id="KW-1185">Reference proteome</keyword>
<evidence type="ECO:0000313" key="3">
    <source>
        <dbReference type="Proteomes" id="UP001497392"/>
    </source>
</evidence>
<evidence type="ECO:0000256" key="1">
    <source>
        <dbReference type="SAM" id="MobiDB-lite"/>
    </source>
</evidence>